<sequence>MLNWKVKSFNQLEINELYELLQLRVEIFVVEQNCPYQELDGMDRLAYHLLGYENGELKAYSRLFKGGILFEDASIGRVIVRKESRHLGYGQALINKSISYMESQWQEQTILIHAQEYLKDFYQSFGFQPVSDVYLLDGINHINMVRKTT</sequence>
<proteinExistence type="predicted"/>
<dbReference type="Pfam" id="PF13673">
    <property type="entry name" value="Acetyltransf_10"/>
    <property type="match status" value="1"/>
</dbReference>
<feature type="domain" description="N-acetyltransferase" evidence="1">
    <location>
        <begin position="7"/>
        <end position="149"/>
    </location>
</feature>
<dbReference type="Proteomes" id="UP000018896">
    <property type="component" value="Unassembled WGS sequence"/>
</dbReference>
<dbReference type="EMBL" id="BAUV01000066">
    <property type="protein sequence ID" value="GAE37333.1"/>
    <property type="molecule type" value="Genomic_DNA"/>
</dbReference>
<evidence type="ECO:0000259" key="1">
    <source>
        <dbReference type="PROSITE" id="PS51186"/>
    </source>
</evidence>
<dbReference type="eggNOG" id="COG2153">
    <property type="taxonomic scope" value="Bacteria"/>
</dbReference>
<dbReference type="InterPro" id="IPR000182">
    <property type="entry name" value="GNAT_dom"/>
</dbReference>
<reference evidence="2 3" key="1">
    <citation type="journal article" date="2014" name="Genome Announc.">
        <title>Draft Genome Sequences of Three Alkaliphilic Bacillus Strains, Bacillus wakoensis JCM 9140T, Bacillus akibai JCM 9157T, and Bacillus hemicellulosilyticus JCM 9152T.</title>
        <authorList>
            <person name="Yuki M."/>
            <person name="Oshima K."/>
            <person name="Suda W."/>
            <person name="Oshida Y."/>
            <person name="Kitamura K."/>
            <person name="Iida T."/>
            <person name="Hattori M."/>
            <person name="Ohkuma M."/>
        </authorList>
    </citation>
    <scope>NUCLEOTIDE SEQUENCE [LARGE SCALE GENOMIC DNA]</scope>
    <source>
        <strain evidence="2 3">JCM 9157</strain>
    </source>
</reference>
<dbReference type="PROSITE" id="PS51186">
    <property type="entry name" value="GNAT"/>
    <property type="match status" value="1"/>
</dbReference>
<dbReference type="AlphaFoldDB" id="W4R093"/>
<dbReference type="CDD" id="cd04301">
    <property type="entry name" value="NAT_SF"/>
    <property type="match status" value="1"/>
</dbReference>
<organism evidence="2 3">
    <name type="scientific">Halalkalibacter akibai (strain ATCC 43226 / DSM 21942 / CIP 109018 / JCM 9157 / 1139)</name>
    <name type="common">Bacillus akibai</name>
    <dbReference type="NCBI Taxonomy" id="1236973"/>
    <lineage>
        <taxon>Bacteria</taxon>
        <taxon>Bacillati</taxon>
        <taxon>Bacillota</taxon>
        <taxon>Bacilli</taxon>
        <taxon>Bacillales</taxon>
        <taxon>Bacillaceae</taxon>
        <taxon>Halalkalibacter</taxon>
    </lineage>
</organism>
<evidence type="ECO:0000313" key="3">
    <source>
        <dbReference type="Proteomes" id="UP000018896"/>
    </source>
</evidence>
<keyword evidence="3" id="KW-1185">Reference proteome</keyword>
<comment type="caution">
    <text evidence="2">The sequence shown here is derived from an EMBL/GenBank/DDBJ whole genome shotgun (WGS) entry which is preliminary data.</text>
</comment>
<dbReference type="InterPro" id="IPR016181">
    <property type="entry name" value="Acyl_CoA_acyltransferase"/>
</dbReference>
<evidence type="ECO:0000313" key="2">
    <source>
        <dbReference type="EMBL" id="GAE37333.1"/>
    </source>
</evidence>
<gene>
    <name evidence="2" type="ORF">JCM9157_4607</name>
</gene>
<name>W4R093_HALA3</name>
<dbReference type="GO" id="GO:0016747">
    <property type="term" value="F:acyltransferase activity, transferring groups other than amino-acyl groups"/>
    <property type="evidence" value="ECO:0007669"/>
    <property type="project" value="InterPro"/>
</dbReference>
<dbReference type="STRING" id="1236973.JCM9157_4607"/>
<dbReference type="Gene3D" id="3.40.630.30">
    <property type="match status" value="1"/>
</dbReference>
<protein>
    <submittedName>
        <fullName evidence="2">ElaA protein</fullName>
    </submittedName>
</protein>
<dbReference type="RefSeq" id="WP_369384785.1">
    <property type="nucleotide sequence ID" value="NZ_BAUV01000066.1"/>
</dbReference>
<accession>W4R093</accession>
<dbReference type="SUPFAM" id="SSF55729">
    <property type="entry name" value="Acyl-CoA N-acyltransferases (Nat)"/>
    <property type="match status" value="1"/>
</dbReference>